<accession>A0A090EH18</accession>
<protein>
    <submittedName>
        <fullName evidence="2">Uncharacterized protein</fullName>
    </submittedName>
</protein>
<organism evidence="2 3">
    <name type="scientific">Mesorhizobium plurifarium</name>
    <dbReference type="NCBI Taxonomy" id="69974"/>
    <lineage>
        <taxon>Bacteria</taxon>
        <taxon>Pseudomonadati</taxon>
        <taxon>Pseudomonadota</taxon>
        <taxon>Alphaproteobacteria</taxon>
        <taxon>Hyphomicrobiales</taxon>
        <taxon>Phyllobacteriaceae</taxon>
        <taxon>Mesorhizobium</taxon>
    </lineage>
</organism>
<keyword evidence="3" id="KW-1185">Reference proteome</keyword>
<feature type="region of interest" description="Disordered" evidence="1">
    <location>
        <begin position="1"/>
        <end position="55"/>
    </location>
</feature>
<dbReference type="EMBL" id="CCMZ01000063">
    <property type="protein sequence ID" value="CDX27367.1"/>
    <property type="molecule type" value="Genomic_DNA"/>
</dbReference>
<evidence type="ECO:0000256" key="1">
    <source>
        <dbReference type="SAM" id="MobiDB-lite"/>
    </source>
</evidence>
<gene>
    <name evidence="2" type="ORF">MPL3356_660006</name>
</gene>
<evidence type="ECO:0000313" key="3">
    <source>
        <dbReference type="Proteomes" id="UP000045285"/>
    </source>
</evidence>
<proteinExistence type="predicted"/>
<dbReference type="AlphaFoldDB" id="A0A090EH18"/>
<name>A0A090EH18_MESPL</name>
<dbReference type="Proteomes" id="UP000045285">
    <property type="component" value="Unassembled WGS sequence"/>
</dbReference>
<feature type="compositionally biased region" description="Basic and acidic residues" evidence="1">
    <location>
        <begin position="1"/>
        <end position="12"/>
    </location>
</feature>
<reference evidence="3" key="1">
    <citation type="submission" date="2014-08" db="EMBL/GenBank/DDBJ databases">
        <authorList>
            <person name="Moulin L."/>
        </authorList>
    </citation>
    <scope>NUCLEOTIDE SEQUENCE [LARGE SCALE GENOMIC DNA]</scope>
</reference>
<sequence length="105" mass="11191">MGETGRDQEGRPGRRGPVRRQIGSDGHNPDQQCGSGQHQRLTAAQVSPGSARVLPGIHRDGGEAMYEAWFSKACLPKVGTGFEIKTCAKSKPKAHGANLKARDAL</sequence>
<evidence type="ECO:0000313" key="2">
    <source>
        <dbReference type="EMBL" id="CDX27367.1"/>
    </source>
</evidence>
<feature type="compositionally biased region" description="Polar residues" evidence="1">
    <location>
        <begin position="29"/>
        <end position="48"/>
    </location>
</feature>